<feature type="transmembrane region" description="Helical" evidence="9">
    <location>
        <begin position="241"/>
        <end position="258"/>
    </location>
</feature>
<keyword evidence="5 9" id="KW-0812">Transmembrane</keyword>
<dbReference type="Pfam" id="PF00892">
    <property type="entry name" value="EamA"/>
    <property type="match status" value="1"/>
</dbReference>
<feature type="transmembrane region" description="Helical" evidence="9">
    <location>
        <begin position="264"/>
        <end position="286"/>
    </location>
</feature>
<comment type="similarity">
    <text evidence="2">Belongs to the EamA transporter family.</text>
</comment>
<dbReference type="InterPro" id="IPR000620">
    <property type="entry name" value="EamA_dom"/>
</dbReference>
<keyword evidence="6 9" id="KW-1133">Transmembrane helix</keyword>
<dbReference type="InterPro" id="IPR037185">
    <property type="entry name" value="EmrE-like"/>
</dbReference>
<sequence>MRRSRSIPGAAFGASAYFLWGLFPAFFGLLAFASPGEVVAQRIVWTLVVVLAVLAMSGRIRELRGIGGRVWRLAAVASAAIALNWGVYVYGVTSGHVVECALGYFINPLVTVAFGVVIFRERLTGAQWAALALGAGAVGVLTVDYGRPPVIALALACSFATYGLVKKVIPLDALRGIAAEGIVAAPFALAFAVALAITGHSEFASGPAHTALMAATGPVTLVPLLLFAVAAQRVALSTMGLLQYLTPALQMAWGVAVAHEPMPASRWAGFALIWAALAIFTTEALLRARRARRTSREATTTSGPPASETRSTL</sequence>
<evidence type="ECO:0000256" key="8">
    <source>
        <dbReference type="SAM" id="MobiDB-lite"/>
    </source>
</evidence>
<proteinExistence type="inferred from homology"/>
<evidence type="ECO:0000256" key="3">
    <source>
        <dbReference type="ARBA" id="ARBA00022448"/>
    </source>
</evidence>
<reference evidence="11 12" key="1">
    <citation type="submission" date="2020-04" db="EMBL/GenBank/DDBJ databases">
        <title>MicrobeNet Type strains.</title>
        <authorList>
            <person name="Nicholson A.C."/>
        </authorList>
    </citation>
    <scope>NUCLEOTIDE SEQUENCE [LARGE SCALE GENOMIC DNA]</scope>
    <source>
        <strain evidence="11 12">DSM 44956</strain>
    </source>
</reference>
<dbReference type="InterPro" id="IPR004626">
    <property type="entry name" value="RarD"/>
</dbReference>
<feature type="transmembrane region" description="Helical" evidence="9">
    <location>
        <begin position="177"/>
        <end position="197"/>
    </location>
</feature>
<evidence type="ECO:0000256" key="2">
    <source>
        <dbReference type="ARBA" id="ARBA00007362"/>
    </source>
</evidence>
<evidence type="ECO:0000256" key="6">
    <source>
        <dbReference type="ARBA" id="ARBA00022989"/>
    </source>
</evidence>
<evidence type="ECO:0000256" key="1">
    <source>
        <dbReference type="ARBA" id="ARBA00004651"/>
    </source>
</evidence>
<feature type="transmembrane region" description="Helical" evidence="9">
    <location>
        <begin position="12"/>
        <end position="33"/>
    </location>
</feature>
<keyword evidence="3" id="KW-0813">Transport</keyword>
<name>A0A7X6L2P0_9NOCA</name>
<keyword evidence="12" id="KW-1185">Reference proteome</keyword>
<evidence type="ECO:0000256" key="7">
    <source>
        <dbReference type="ARBA" id="ARBA00023136"/>
    </source>
</evidence>
<dbReference type="PANTHER" id="PTHR22911:SF137">
    <property type="entry name" value="SOLUTE CARRIER FAMILY 35 MEMBER G2-RELATED"/>
    <property type="match status" value="1"/>
</dbReference>
<feature type="region of interest" description="Disordered" evidence="8">
    <location>
        <begin position="291"/>
        <end position="313"/>
    </location>
</feature>
<dbReference type="NCBIfam" id="TIGR00688">
    <property type="entry name" value="rarD"/>
    <property type="match status" value="1"/>
</dbReference>
<dbReference type="GO" id="GO:0005886">
    <property type="term" value="C:plasma membrane"/>
    <property type="evidence" value="ECO:0007669"/>
    <property type="project" value="UniProtKB-SubCell"/>
</dbReference>
<organism evidence="11 12">
    <name type="scientific">Nocardia gamkensis</name>
    <dbReference type="NCBI Taxonomy" id="352869"/>
    <lineage>
        <taxon>Bacteria</taxon>
        <taxon>Bacillati</taxon>
        <taxon>Actinomycetota</taxon>
        <taxon>Actinomycetes</taxon>
        <taxon>Mycobacteriales</taxon>
        <taxon>Nocardiaceae</taxon>
        <taxon>Nocardia</taxon>
    </lineage>
</organism>
<protein>
    <submittedName>
        <fullName evidence="11">EamA family transporter RarD</fullName>
    </submittedName>
</protein>
<comment type="caution">
    <text evidence="11">The sequence shown here is derived from an EMBL/GenBank/DDBJ whole genome shotgun (WGS) entry which is preliminary data.</text>
</comment>
<feature type="transmembrane region" description="Helical" evidence="9">
    <location>
        <begin position="149"/>
        <end position="165"/>
    </location>
</feature>
<evidence type="ECO:0000256" key="4">
    <source>
        <dbReference type="ARBA" id="ARBA00022475"/>
    </source>
</evidence>
<dbReference type="AlphaFoldDB" id="A0A7X6L2P0"/>
<keyword evidence="7 9" id="KW-0472">Membrane</keyword>
<feature type="transmembrane region" description="Helical" evidence="9">
    <location>
        <begin position="39"/>
        <end position="58"/>
    </location>
</feature>
<comment type="subcellular location">
    <subcellularLocation>
        <location evidence="1">Cell membrane</location>
        <topology evidence="1">Multi-pass membrane protein</topology>
    </subcellularLocation>
</comment>
<feature type="transmembrane region" description="Helical" evidence="9">
    <location>
        <begin position="102"/>
        <end position="119"/>
    </location>
</feature>
<dbReference type="Proteomes" id="UP000540698">
    <property type="component" value="Unassembled WGS sequence"/>
</dbReference>
<evidence type="ECO:0000256" key="5">
    <source>
        <dbReference type="ARBA" id="ARBA00022692"/>
    </source>
</evidence>
<evidence type="ECO:0000256" key="9">
    <source>
        <dbReference type="SAM" id="Phobius"/>
    </source>
</evidence>
<keyword evidence="4" id="KW-1003">Cell membrane</keyword>
<dbReference type="RefSeq" id="WP_062977392.1">
    <property type="nucleotide sequence ID" value="NZ_JAAXOS010000005.1"/>
</dbReference>
<dbReference type="SUPFAM" id="SSF103481">
    <property type="entry name" value="Multidrug resistance efflux transporter EmrE"/>
    <property type="match status" value="2"/>
</dbReference>
<dbReference type="EMBL" id="JAAXOS010000005">
    <property type="protein sequence ID" value="NKY26713.1"/>
    <property type="molecule type" value="Genomic_DNA"/>
</dbReference>
<feature type="transmembrane region" description="Helical" evidence="9">
    <location>
        <begin position="70"/>
        <end position="90"/>
    </location>
</feature>
<feature type="transmembrane region" description="Helical" evidence="9">
    <location>
        <begin position="209"/>
        <end position="229"/>
    </location>
</feature>
<feature type="domain" description="EamA" evidence="10">
    <location>
        <begin position="9"/>
        <end position="141"/>
    </location>
</feature>
<accession>A0A7X6L2P0</accession>
<dbReference type="PANTHER" id="PTHR22911">
    <property type="entry name" value="ACYL-MALONYL CONDENSING ENZYME-RELATED"/>
    <property type="match status" value="1"/>
</dbReference>
<gene>
    <name evidence="11" type="primary">rarD</name>
    <name evidence="11" type="ORF">HGB38_10830</name>
</gene>
<feature type="transmembrane region" description="Helical" evidence="9">
    <location>
        <begin position="126"/>
        <end position="143"/>
    </location>
</feature>
<evidence type="ECO:0000313" key="12">
    <source>
        <dbReference type="Proteomes" id="UP000540698"/>
    </source>
</evidence>
<evidence type="ECO:0000313" key="11">
    <source>
        <dbReference type="EMBL" id="NKY26713.1"/>
    </source>
</evidence>
<evidence type="ECO:0000259" key="10">
    <source>
        <dbReference type="Pfam" id="PF00892"/>
    </source>
</evidence>